<dbReference type="InterPro" id="IPR013785">
    <property type="entry name" value="Aldolase_TIM"/>
</dbReference>
<keyword evidence="2 9" id="KW-0808">Transferase</keyword>
<proteinExistence type="inferred from homology"/>
<evidence type="ECO:0000256" key="2">
    <source>
        <dbReference type="ARBA" id="ARBA00022679"/>
    </source>
</evidence>
<evidence type="ECO:0000259" key="12">
    <source>
        <dbReference type="Pfam" id="PF02581"/>
    </source>
</evidence>
<evidence type="ECO:0000256" key="5">
    <source>
        <dbReference type="ARBA" id="ARBA00022977"/>
    </source>
</evidence>
<dbReference type="EC" id="2.5.1.3" evidence="9"/>
<evidence type="ECO:0000256" key="7">
    <source>
        <dbReference type="ARBA" id="ARBA00047851"/>
    </source>
</evidence>
<evidence type="ECO:0000313" key="14">
    <source>
        <dbReference type="Proteomes" id="UP000001401"/>
    </source>
</evidence>
<dbReference type="UniPathway" id="UPA00060">
    <property type="reaction ID" value="UER00141"/>
</dbReference>
<dbReference type="HAMAP" id="MF_00097">
    <property type="entry name" value="TMP_synthase"/>
    <property type="match status" value="1"/>
</dbReference>
<feature type="binding site" evidence="9">
    <location>
        <position position="117"/>
    </location>
    <ligand>
        <name>4-amino-2-methyl-5-(diphosphooxymethyl)pyrimidine</name>
        <dbReference type="ChEBI" id="CHEBI:57841"/>
    </ligand>
</feature>
<dbReference type="PANTHER" id="PTHR20857:SF15">
    <property type="entry name" value="THIAMINE-PHOSPHATE SYNTHASE"/>
    <property type="match status" value="1"/>
</dbReference>
<feature type="binding site" evidence="9">
    <location>
        <position position="79"/>
    </location>
    <ligand>
        <name>4-amino-2-methyl-5-(diphosphooxymethyl)pyrimidine</name>
        <dbReference type="ChEBI" id="CHEBI:57841"/>
    </ligand>
</feature>
<dbReference type="RefSeq" id="WP_013487380.1">
    <property type="nucleotide sequence ID" value="NC_014829.1"/>
</dbReference>
<evidence type="ECO:0000256" key="8">
    <source>
        <dbReference type="ARBA" id="ARBA00047883"/>
    </source>
</evidence>
<feature type="binding site" evidence="9">
    <location>
        <position position="175"/>
    </location>
    <ligand>
        <name>2-[(2R,5Z)-2-carboxy-4-methylthiazol-5(2H)-ylidene]ethyl phosphate</name>
        <dbReference type="ChEBI" id="CHEBI:62899"/>
    </ligand>
</feature>
<dbReference type="AlphaFoldDB" id="E6U035"/>
<dbReference type="GO" id="GO:0000287">
    <property type="term" value="F:magnesium ion binding"/>
    <property type="evidence" value="ECO:0007669"/>
    <property type="project" value="UniProtKB-UniRule"/>
</dbReference>
<reference evidence="13" key="1">
    <citation type="submission" date="2010-12" db="EMBL/GenBank/DDBJ databases">
        <title>Complete sequence of Bacillus cellulosilyticus DSM 2522.</title>
        <authorList>
            <consortium name="US DOE Joint Genome Institute"/>
            <person name="Lucas S."/>
            <person name="Copeland A."/>
            <person name="Lapidus A."/>
            <person name="Cheng J.-F."/>
            <person name="Bruce D."/>
            <person name="Goodwin L."/>
            <person name="Pitluck S."/>
            <person name="Chertkov O."/>
            <person name="Detter J.C."/>
            <person name="Han C."/>
            <person name="Tapia R."/>
            <person name="Land M."/>
            <person name="Hauser L."/>
            <person name="Jeffries C."/>
            <person name="Kyrpides N."/>
            <person name="Ivanova N."/>
            <person name="Mikhailova N."/>
            <person name="Brumm P."/>
            <person name="Mead D."/>
            <person name="Woyke T."/>
        </authorList>
    </citation>
    <scope>NUCLEOTIDE SEQUENCE [LARGE SCALE GENOMIC DNA]</scope>
    <source>
        <strain evidence="13">DSM 2522</strain>
    </source>
</reference>
<comment type="catalytic activity">
    <reaction evidence="6 9 10">
        <text>4-methyl-5-(2-phosphooxyethyl)-thiazole + 4-amino-2-methyl-5-(diphosphooxymethyl)pyrimidine + H(+) = thiamine phosphate + diphosphate</text>
        <dbReference type="Rhea" id="RHEA:22328"/>
        <dbReference type="ChEBI" id="CHEBI:15378"/>
        <dbReference type="ChEBI" id="CHEBI:33019"/>
        <dbReference type="ChEBI" id="CHEBI:37575"/>
        <dbReference type="ChEBI" id="CHEBI:57841"/>
        <dbReference type="ChEBI" id="CHEBI:58296"/>
        <dbReference type="EC" id="2.5.1.3"/>
    </reaction>
</comment>
<evidence type="ECO:0000256" key="3">
    <source>
        <dbReference type="ARBA" id="ARBA00022723"/>
    </source>
</evidence>
<dbReference type="Proteomes" id="UP000001401">
    <property type="component" value="Chromosome"/>
</dbReference>
<dbReference type="PANTHER" id="PTHR20857">
    <property type="entry name" value="THIAMINE-PHOSPHATE PYROPHOSPHORYLASE"/>
    <property type="match status" value="1"/>
</dbReference>
<dbReference type="InterPro" id="IPR022998">
    <property type="entry name" value="ThiamineP_synth_TenI"/>
</dbReference>
<feature type="binding site" evidence="9">
    <location>
        <begin position="44"/>
        <end position="48"/>
    </location>
    <ligand>
        <name>4-amino-2-methyl-5-(diphosphooxymethyl)pyrimidine</name>
        <dbReference type="ChEBI" id="CHEBI:57841"/>
    </ligand>
</feature>
<accession>E6U035</accession>
<dbReference type="GO" id="GO:0005737">
    <property type="term" value="C:cytoplasm"/>
    <property type="evidence" value="ECO:0007669"/>
    <property type="project" value="TreeGrafter"/>
</dbReference>
<dbReference type="OrthoDB" id="9812206at2"/>
<comment type="similarity">
    <text evidence="9 10">Belongs to the thiamine-phosphate synthase family.</text>
</comment>
<sequence>MARINSDKMKDFLKVYFIAGSTNVHGSLPTVLQQAIEGGISIFQFREKGNGALTGESKITLARELQQLCQKASIPFIVNDDIDLAIELDADGVHIGQEDDNIIEVRKKIGDRILGVSAHTLDEAKAALASGADYLGVGPVFPTSSKADTREVCGPHFIEELRHEGIDAPIVAIGGINVENATQVVHGKADGLSVISAISSANDPSDAVKMLNEAWK</sequence>
<dbReference type="GO" id="GO:0009228">
    <property type="term" value="P:thiamine biosynthetic process"/>
    <property type="evidence" value="ECO:0007669"/>
    <property type="project" value="UniProtKB-KW"/>
</dbReference>
<dbReference type="HOGENOM" id="CLU_018272_3_2_9"/>
<dbReference type="SUPFAM" id="SSF51391">
    <property type="entry name" value="Thiamin phosphate synthase"/>
    <property type="match status" value="1"/>
</dbReference>
<dbReference type="STRING" id="649639.Bcell_0758"/>
<keyword evidence="5 9" id="KW-0784">Thiamine biosynthesis</keyword>
<feature type="binding site" evidence="9">
    <location>
        <begin position="195"/>
        <end position="196"/>
    </location>
    <ligand>
        <name>2-[(2R,5Z)-2-carboxy-4-methylthiazol-5(2H)-ylidene]ethyl phosphate</name>
        <dbReference type="ChEBI" id="CHEBI:62899"/>
    </ligand>
</feature>
<comment type="catalytic activity">
    <reaction evidence="7 9 10">
        <text>2-(2-carboxy-4-methylthiazol-5-yl)ethyl phosphate + 4-amino-2-methyl-5-(diphosphooxymethyl)pyrimidine + 2 H(+) = thiamine phosphate + CO2 + diphosphate</text>
        <dbReference type="Rhea" id="RHEA:47848"/>
        <dbReference type="ChEBI" id="CHEBI:15378"/>
        <dbReference type="ChEBI" id="CHEBI:16526"/>
        <dbReference type="ChEBI" id="CHEBI:33019"/>
        <dbReference type="ChEBI" id="CHEBI:37575"/>
        <dbReference type="ChEBI" id="CHEBI:57841"/>
        <dbReference type="ChEBI" id="CHEBI:62890"/>
        <dbReference type="EC" id="2.5.1.3"/>
    </reaction>
</comment>
<dbReference type="GO" id="GO:0009229">
    <property type="term" value="P:thiamine diphosphate biosynthetic process"/>
    <property type="evidence" value="ECO:0007669"/>
    <property type="project" value="UniProtKB-UniRule"/>
</dbReference>
<dbReference type="Pfam" id="PF02581">
    <property type="entry name" value="TMP-TENI"/>
    <property type="match status" value="1"/>
</dbReference>
<evidence type="ECO:0000256" key="9">
    <source>
        <dbReference type="HAMAP-Rule" id="MF_00097"/>
    </source>
</evidence>
<keyword evidence="14" id="KW-1185">Reference proteome</keyword>
<feature type="domain" description="Thiamine phosphate synthase/TenI" evidence="12">
    <location>
        <begin position="15"/>
        <end position="198"/>
    </location>
</feature>
<evidence type="ECO:0000256" key="10">
    <source>
        <dbReference type="RuleBase" id="RU003826"/>
    </source>
</evidence>
<dbReference type="NCBIfam" id="TIGR00693">
    <property type="entry name" value="thiE"/>
    <property type="match status" value="1"/>
</dbReference>
<dbReference type="FunFam" id="3.20.20.70:FF:000096">
    <property type="entry name" value="Thiamine-phosphate synthase"/>
    <property type="match status" value="1"/>
</dbReference>
<evidence type="ECO:0000256" key="11">
    <source>
        <dbReference type="RuleBase" id="RU004253"/>
    </source>
</evidence>
<gene>
    <name evidence="9" type="primary">thiE</name>
    <name evidence="13" type="ordered locus">Bcell_0758</name>
</gene>
<dbReference type="eggNOG" id="COG0352">
    <property type="taxonomic scope" value="Bacteria"/>
</dbReference>
<dbReference type="EMBL" id="CP002394">
    <property type="protein sequence ID" value="ADU29039.1"/>
    <property type="molecule type" value="Genomic_DNA"/>
</dbReference>
<dbReference type="InterPro" id="IPR034291">
    <property type="entry name" value="TMP_synthase"/>
</dbReference>
<dbReference type="CDD" id="cd00564">
    <property type="entry name" value="TMP_TenI"/>
    <property type="match status" value="1"/>
</dbReference>
<feature type="binding site" evidence="9">
    <location>
        <position position="99"/>
    </location>
    <ligand>
        <name>Mg(2+)</name>
        <dbReference type="ChEBI" id="CHEBI:18420"/>
    </ligand>
</feature>
<comment type="cofactor">
    <cofactor evidence="9">
        <name>Mg(2+)</name>
        <dbReference type="ChEBI" id="CHEBI:18420"/>
    </cofactor>
    <text evidence="9">Binds 1 Mg(2+) ion per subunit.</text>
</comment>
<evidence type="ECO:0000256" key="4">
    <source>
        <dbReference type="ARBA" id="ARBA00022842"/>
    </source>
</evidence>
<evidence type="ECO:0000256" key="6">
    <source>
        <dbReference type="ARBA" id="ARBA00047334"/>
    </source>
</evidence>
<dbReference type="GO" id="GO:0004789">
    <property type="term" value="F:thiamine-phosphate diphosphorylase activity"/>
    <property type="evidence" value="ECO:0007669"/>
    <property type="project" value="UniProtKB-UniRule"/>
</dbReference>
<feature type="binding site" evidence="9">
    <location>
        <begin position="143"/>
        <end position="145"/>
    </location>
    <ligand>
        <name>2-[(2R,5Z)-2-carboxy-4-methylthiazol-5(2H)-ylidene]ethyl phosphate</name>
        <dbReference type="ChEBI" id="CHEBI:62899"/>
    </ligand>
</feature>
<comment type="function">
    <text evidence="9">Condenses 4-methyl-5-(beta-hydroxyethyl)thiazole monophosphate (THZ-P) and 2-methyl-4-amino-5-hydroxymethyl pyrimidine pyrophosphate (HMP-PP) to form thiamine monophosphate (TMP).</text>
</comment>
<dbReference type="KEGG" id="bco:Bcell_0758"/>
<keyword evidence="3 9" id="KW-0479">Metal-binding</keyword>
<comment type="pathway">
    <text evidence="1 9 11">Cofactor biosynthesis; thiamine diphosphate biosynthesis; thiamine phosphate from 4-amino-2-methyl-5-diphosphomethylpyrimidine and 4-methyl-5-(2-phosphoethyl)-thiazole: step 1/1.</text>
</comment>
<feature type="binding site" evidence="9">
    <location>
        <position position="80"/>
    </location>
    <ligand>
        <name>Mg(2+)</name>
        <dbReference type="ChEBI" id="CHEBI:18420"/>
    </ligand>
</feature>
<evidence type="ECO:0000313" key="13">
    <source>
        <dbReference type="EMBL" id="ADU29039.1"/>
    </source>
</evidence>
<dbReference type="InterPro" id="IPR036206">
    <property type="entry name" value="ThiamineP_synth_sf"/>
</dbReference>
<comment type="catalytic activity">
    <reaction evidence="8 9 10">
        <text>2-[(2R,5Z)-2-carboxy-4-methylthiazol-5(2H)-ylidene]ethyl phosphate + 4-amino-2-methyl-5-(diphosphooxymethyl)pyrimidine + 2 H(+) = thiamine phosphate + CO2 + diphosphate</text>
        <dbReference type="Rhea" id="RHEA:47844"/>
        <dbReference type="ChEBI" id="CHEBI:15378"/>
        <dbReference type="ChEBI" id="CHEBI:16526"/>
        <dbReference type="ChEBI" id="CHEBI:33019"/>
        <dbReference type="ChEBI" id="CHEBI:37575"/>
        <dbReference type="ChEBI" id="CHEBI:57841"/>
        <dbReference type="ChEBI" id="CHEBI:62899"/>
        <dbReference type="EC" id="2.5.1.3"/>
    </reaction>
</comment>
<keyword evidence="4 9" id="KW-0460">Magnesium</keyword>
<organism evidence="13 14">
    <name type="scientific">Evansella cellulosilytica (strain ATCC 21833 / DSM 2522 / FERM P-1141 / JCM 9156 / N-4)</name>
    <name type="common">Bacillus cellulosilyticus</name>
    <dbReference type="NCBI Taxonomy" id="649639"/>
    <lineage>
        <taxon>Bacteria</taxon>
        <taxon>Bacillati</taxon>
        <taxon>Bacillota</taxon>
        <taxon>Bacilli</taxon>
        <taxon>Bacillales</taxon>
        <taxon>Bacillaceae</taxon>
        <taxon>Evansella</taxon>
    </lineage>
</organism>
<name>E6U035_EVAC2</name>
<feature type="binding site" evidence="9">
    <location>
        <position position="146"/>
    </location>
    <ligand>
        <name>4-amino-2-methyl-5-(diphosphooxymethyl)pyrimidine</name>
        <dbReference type="ChEBI" id="CHEBI:57841"/>
    </ligand>
</feature>
<dbReference type="Gene3D" id="3.20.20.70">
    <property type="entry name" value="Aldolase class I"/>
    <property type="match status" value="1"/>
</dbReference>
<evidence type="ECO:0000256" key="1">
    <source>
        <dbReference type="ARBA" id="ARBA00005165"/>
    </source>
</evidence>
<protein>
    <recommendedName>
        <fullName evidence="9">Thiamine-phosphate synthase</fullName>
        <shortName evidence="9">TP synthase</shortName>
        <shortName evidence="9">TPS</shortName>
        <ecNumber evidence="9">2.5.1.3</ecNumber>
    </recommendedName>
    <alternativeName>
        <fullName evidence="9">Thiamine-phosphate pyrophosphorylase</fullName>
        <shortName evidence="9">TMP pyrophosphorylase</shortName>
        <shortName evidence="9">TMP-PPase</shortName>
    </alternativeName>
</protein>